<reference evidence="11 12" key="1">
    <citation type="submission" date="2013-10" db="EMBL/GenBank/DDBJ databases">
        <title>Complete genome sequence of Corynebacterium lactis DSM 45799(T), isolated from raw cow milk.</title>
        <authorList>
            <person name="Ruckert C."/>
            <person name="Albersmeier A."/>
            <person name="Lipski A."/>
            <person name="Kalinowski J."/>
        </authorList>
    </citation>
    <scope>NUCLEOTIDE SEQUENCE [LARGE SCALE GENOMIC DNA]</scope>
    <source>
        <strain evidence="11 12">RW2-5</strain>
    </source>
</reference>
<dbReference type="PATRIC" id="fig|1408189.4.peg.902"/>
<dbReference type="FunFam" id="3.20.20.10:FF:000003">
    <property type="entry name" value="Diaminopimelate decarboxylase"/>
    <property type="match status" value="1"/>
</dbReference>
<comment type="pathway">
    <text evidence="6 9">Amino-acid biosynthesis; L-lysine biosynthesis via DAP pathway; L-lysine from DL-2,6-diaminopimelate: step 1/1.</text>
</comment>
<dbReference type="NCBIfam" id="TIGR01048">
    <property type="entry name" value="lysA"/>
    <property type="match status" value="1"/>
</dbReference>
<evidence type="ECO:0000256" key="4">
    <source>
        <dbReference type="ARBA" id="ARBA00023154"/>
    </source>
</evidence>
<feature type="binding site" evidence="6">
    <location>
        <position position="325"/>
    </location>
    <ligand>
        <name>substrate</name>
    </ligand>
</feature>
<feature type="modified residue" description="N6-(pyridoxal phosphate)lysine" evidence="6 8">
    <location>
        <position position="94"/>
    </location>
</feature>
<feature type="binding site" evidence="6">
    <location>
        <position position="427"/>
    </location>
    <ligand>
        <name>pyridoxal 5'-phosphate</name>
        <dbReference type="ChEBI" id="CHEBI:597326"/>
    </ligand>
</feature>
<organism evidence="11 12">
    <name type="scientific">Corynebacterium lactis RW2-5</name>
    <dbReference type="NCBI Taxonomy" id="1408189"/>
    <lineage>
        <taxon>Bacteria</taxon>
        <taxon>Bacillati</taxon>
        <taxon>Actinomycetota</taxon>
        <taxon>Actinomycetes</taxon>
        <taxon>Mycobacteriales</taxon>
        <taxon>Corynebacteriaceae</taxon>
        <taxon>Corynebacterium</taxon>
    </lineage>
</organism>
<dbReference type="InterPro" id="IPR000183">
    <property type="entry name" value="Orn/DAP/Arg_de-COase"/>
</dbReference>
<dbReference type="OrthoDB" id="9802241at2"/>
<dbReference type="GO" id="GO:0009089">
    <property type="term" value="P:lysine biosynthetic process via diaminopimelate"/>
    <property type="evidence" value="ECO:0007669"/>
    <property type="project" value="UniProtKB-UniRule"/>
</dbReference>
<comment type="catalytic activity">
    <reaction evidence="6 9">
        <text>meso-2,6-diaminopimelate + H(+) = L-lysine + CO2</text>
        <dbReference type="Rhea" id="RHEA:15101"/>
        <dbReference type="ChEBI" id="CHEBI:15378"/>
        <dbReference type="ChEBI" id="CHEBI:16526"/>
        <dbReference type="ChEBI" id="CHEBI:32551"/>
        <dbReference type="ChEBI" id="CHEBI:57791"/>
        <dbReference type="EC" id="4.1.1.20"/>
    </reaction>
</comment>
<dbReference type="InterPro" id="IPR022644">
    <property type="entry name" value="De-COase2_N"/>
</dbReference>
<evidence type="ECO:0000313" key="12">
    <source>
        <dbReference type="Proteomes" id="UP000058446"/>
    </source>
</evidence>
<dbReference type="EC" id="4.1.1.20" evidence="6 7"/>
<feature type="domain" description="Orn/DAP/Arg decarboxylase 2 N-terminal" evidence="10">
    <location>
        <begin position="70"/>
        <end position="328"/>
    </location>
</feature>
<dbReference type="PANTHER" id="PTHR43727">
    <property type="entry name" value="DIAMINOPIMELATE DECARBOXYLASE"/>
    <property type="match status" value="1"/>
</dbReference>
<feature type="binding site" evidence="6">
    <location>
        <position position="398"/>
    </location>
    <ligand>
        <name>substrate</name>
    </ligand>
</feature>
<evidence type="ECO:0000256" key="2">
    <source>
        <dbReference type="ARBA" id="ARBA00022793"/>
    </source>
</evidence>
<dbReference type="HAMAP" id="MF_02120">
    <property type="entry name" value="LysA"/>
    <property type="match status" value="1"/>
</dbReference>
<dbReference type="InterPro" id="IPR022653">
    <property type="entry name" value="De-COase2_pyr-phos_BS"/>
</dbReference>
<feature type="binding site" evidence="6">
    <location>
        <position position="280"/>
    </location>
    <ligand>
        <name>pyridoxal 5'-phosphate</name>
        <dbReference type="ChEBI" id="CHEBI:597326"/>
    </ligand>
</feature>
<keyword evidence="2 6" id="KW-0210">Decarboxylase</keyword>
<evidence type="ECO:0000259" key="10">
    <source>
        <dbReference type="Pfam" id="PF02784"/>
    </source>
</evidence>
<dbReference type="Pfam" id="PF02784">
    <property type="entry name" value="Orn_Arg_deC_N"/>
    <property type="match status" value="1"/>
</dbReference>
<evidence type="ECO:0000256" key="6">
    <source>
        <dbReference type="HAMAP-Rule" id="MF_02120"/>
    </source>
</evidence>
<name>A0A0K2GZ68_9CORY</name>
<proteinExistence type="inferred from homology"/>
<evidence type="ECO:0000256" key="5">
    <source>
        <dbReference type="ARBA" id="ARBA00023239"/>
    </source>
</evidence>
<dbReference type="Proteomes" id="UP000058446">
    <property type="component" value="Chromosome"/>
</dbReference>
<comment type="function">
    <text evidence="6">Specifically catalyzes the decarboxylation of meso-diaminopimelate (meso-DAP) to L-lysine.</text>
</comment>
<dbReference type="GO" id="GO:0030170">
    <property type="term" value="F:pyridoxal phosphate binding"/>
    <property type="evidence" value="ECO:0007669"/>
    <property type="project" value="UniProtKB-UniRule"/>
</dbReference>
<dbReference type="CDD" id="cd06828">
    <property type="entry name" value="PLPDE_III_DapDC"/>
    <property type="match status" value="1"/>
</dbReference>
<dbReference type="GO" id="GO:0008836">
    <property type="term" value="F:diaminopimelate decarboxylase activity"/>
    <property type="evidence" value="ECO:0007669"/>
    <property type="project" value="UniProtKB-UniRule"/>
</dbReference>
<dbReference type="AlphaFoldDB" id="A0A0K2GZ68"/>
<keyword evidence="4 6" id="KW-0457">Lysine biosynthesis</keyword>
<evidence type="ECO:0000256" key="1">
    <source>
        <dbReference type="ARBA" id="ARBA00001933"/>
    </source>
</evidence>
<keyword evidence="6" id="KW-0028">Amino-acid biosynthesis</keyword>
<dbReference type="PANTHER" id="PTHR43727:SF2">
    <property type="entry name" value="GROUP IV DECARBOXYLASE"/>
    <property type="match status" value="1"/>
</dbReference>
<dbReference type="SUPFAM" id="SSF51419">
    <property type="entry name" value="PLP-binding barrel"/>
    <property type="match status" value="1"/>
</dbReference>
<feature type="binding site" evidence="6">
    <location>
        <position position="370"/>
    </location>
    <ligand>
        <name>substrate</name>
    </ligand>
</feature>
<dbReference type="STRING" id="1408189.CLAC_04515"/>
<dbReference type="PRINTS" id="PR01179">
    <property type="entry name" value="ODADCRBXLASE"/>
</dbReference>
<dbReference type="Gene3D" id="3.20.20.10">
    <property type="entry name" value="Alanine racemase"/>
    <property type="match status" value="1"/>
</dbReference>
<accession>A0A0K2GZ68</accession>
<comment type="cofactor">
    <cofactor evidence="1 6 8 9">
        <name>pyridoxal 5'-phosphate</name>
        <dbReference type="ChEBI" id="CHEBI:597326"/>
    </cofactor>
</comment>
<feature type="binding site" evidence="6">
    <location>
        <position position="427"/>
    </location>
    <ligand>
        <name>substrate</name>
    </ligand>
</feature>
<dbReference type="EMBL" id="CP006841">
    <property type="protein sequence ID" value="ALA67085.1"/>
    <property type="molecule type" value="Genomic_DNA"/>
</dbReference>
<keyword evidence="3 6" id="KW-0663">Pyridoxal phosphate</keyword>
<dbReference type="KEGG" id="clw:CLAC_04515"/>
<evidence type="ECO:0000313" key="11">
    <source>
        <dbReference type="EMBL" id="ALA67085.1"/>
    </source>
</evidence>
<dbReference type="RefSeq" id="WP_053411867.1">
    <property type="nucleotide sequence ID" value="NZ_CP006841.1"/>
</dbReference>
<feature type="active site" description="Proton donor" evidence="8">
    <location>
        <position position="397"/>
    </location>
</feature>
<dbReference type="PRINTS" id="PR01181">
    <property type="entry name" value="DAPDCRBXLASE"/>
</dbReference>
<evidence type="ECO:0000256" key="7">
    <source>
        <dbReference type="NCBIfam" id="TIGR01048"/>
    </source>
</evidence>
<feature type="binding site" evidence="6">
    <location>
        <begin position="322"/>
        <end position="325"/>
    </location>
    <ligand>
        <name>pyridoxal 5'-phosphate</name>
        <dbReference type="ChEBI" id="CHEBI:597326"/>
    </ligand>
</feature>
<protein>
    <recommendedName>
        <fullName evidence="6 7">Diaminopimelate decarboxylase</fullName>
        <shortName evidence="6">DAP decarboxylase</shortName>
        <shortName evidence="6">DAPDC</shortName>
        <ecNumber evidence="6 7">4.1.1.20</ecNumber>
    </recommendedName>
</protein>
<keyword evidence="5 6" id="KW-0456">Lyase</keyword>
<gene>
    <name evidence="6" type="primary">lysA</name>
    <name evidence="11" type="ORF">CLAC_04515</name>
</gene>
<comment type="subunit">
    <text evidence="6">Homodimer.</text>
</comment>
<evidence type="ECO:0000256" key="3">
    <source>
        <dbReference type="ARBA" id="ARBA00022898"/>
    </source>
</evidence>
<sequence>MPILGNGFELGGYTRPDSTGFNDLPAHVWPSTARRRGADEPRPGSVEVGGVSLTEIAEEYGTPVFVVDEADFRSRCRAIAEAFRGSGNVHYASKAFLSKAIARWVREEGLHLDVASGNEMAVALAADFPAADMTFHGNNKSRSELSDAVSAGVGRIVLDSRSELRRLSEVAAEAGVVQDVLVRVKPGVEAHTHEFIATAHEDQKFGFSIASGSALAAADAVEADPNLRLVGLHCHIGSQIVDSDGFILAAERVFGVVEQLVARHGVEISEHFTILDLGGGFGIAYTAGEQPLEVAPLADEILRAVEELAQRIGIPTPHVAVEPGRAIVGPSMVTVYEVGTLKDVTVDDGVTRRYLSVDGGMSDNIRPALYRSVYDGRVVNREVSGSRIPTRVVGKHCESGDILINDAAYPDDIVEGDLFALAATGAYCYAMASRYNMLTRPPVVSVKDGAATQILRRETVQDLLSLECETPR</sequence>
<dbReference type="Gene3D" id="2.40.37.10">
    <property type="entry name" value="Lyase, Ornithine Decarboxylase, Chain A, domain 1"/>
    <property type="match status" value="1"/>
</dbReference>
<evidence type="ECO:0000256" key="8">
    <source>
        <dbReference type="PIRSR" id="PIRSR600183-50"/>
    </source>
</evidence>
<feature type="binding site" evidence="6">
    <location>
        <position position="366"/>
    </location>
    <ligand>
        <name>substrate</name>
    </ligand>
</feature>
<dbReference type="InterPro" id="IPR009006">
    <property type="entry name" value="Ala_racemase/Decarboxylase_C"/>
</dbReference>
<comment type="similarity">
    <text evidence="6">Belongs to the Orn/Lys/Arg decarboxylase class-II family. LysA subfamily.</text>
</comment>
<keyword evidence="12" id="KW-1185">Reference proteome</keyword>
<dbReference type="InterPro" id="IPR002986">
    <property type="entry name" value="DAP_deCOOHase_LysA"/>
</dbReference>
<dbReference type="SUPFAM" id="SSF50621">
    <property type="entry name" value="Alanine racemase C-terminal domain-like"/>
    <property type="match status" value="1"/>
</dbReference>
<dbReference type="InterPro" id="IPR029066">
    <property type="entry name" value="PLP-binding_barrel"/>
</dbReference>
<dbReference type="UniPathway" id="UPA00034">
    <property type="reaction ID" value="UER00027"/>
</dbReference>
<dbReference type="PROSITE" id="PS00878">
    <property type="entry name" value="ODR_DC_2_1"/>
    <property type="match status" value="1"/>
</dbReference>
<evidence type="ECO:0000256" key="9">
    <source>
        <dbReference type="RuleBase" id="RU003738"/>
    </source>
</evidence>